<comment type="function">
    <text evidence="9">Converts adenosine-3',5'-bisphosphate (PAP) to AMP.</text>
</comment>
<dbReference type="AlphaFoldDB" id="A0A327JJG6"/>
<feature type="binding site" evidence="9">
    <location>
        <position position="100"/>
    </location>
    <ligand>
        <name>Mg(2+)</name>
        <dbReference type="ChEBI" id="CHEBI:18420"/>
        <label>2</label>
    </ligand>
</feature>
<dbReference type="PRINTS" id="PR00377">
    <property type="entry name" value="IMPHPHTASES"/>
</dbReference>
<evidence type="ECO:0000256" key="9">
    <source>
        <dbReference type="HAMAP-Rule" id="MF_02095"/>
    </source>
</evidence>
<dbReference type="Gene3D" id="3.30.540.10">
    <property type="entry name" value="Fructose-1,6-Bisphosphatase, subunit A, domain 1"/>
    <property type="match status" value="1"/>
</dbReference>
<feature type="binding site" evidence="10">
    <location>
        <position position="230"/>
    </location>
    <ligand>
        <name>Mg(2+)</name>
        <dbReference type="ChEBI" id="CHEBI:18420"/>
        <label>1</label>
        <note>catalytic</note>
    </ligand>
</feature>
<dbReference type="Proteomes" id="UP000249299">
    <property type="component" value="Unassembled WGS sequence"/>
</dbReference>
<dbReference type="EC" id="3.1.3.7" evidence="9"/>
<evidence type="ECO:0000256" key="2">
    <source>
        <dbReference type="ARBA" id="ARBA00005289"/>
    </source>
</evidence>
<dbReference type="Pfam" id="PF00459">
    <property type="entry name" value="Inositol_P"/>
    <property type="match status" value="1"/>
</dbReference>
<keyword evidence="3 9" id="KW-1003">Cell membrane</keyword>
<evidence type="ECO:0000256" key="3">
    <source>
        <dbReference type="ARBA" id="ARBA00022475"/>
    </source>
</evidence>
<dbReference type="PROSITE" id="PS00629">
    <property type="entry name" value="IMP_1"/>
    <property type="match status" value="1"/>
</dbReference>
<organism evidence="11 12">
    <name type="scientific">Rhodobium orientis</name>
    <dbReference type="NCBI Taxonomy" id="34017"/>
    <lineage>
        <taxon>Bacteria</taxon>
        <taxon>Pseudomonadati</taxon>
        <taxon>Pseudomonadota</taxon>
        <taxon>Alphaproteobacteria</taxon>
        <taxon>Hyphomicrobiales</taxon>
        <taxon>Rhodobiaceae</taxon>
        <taxon>Rhodobium</taxon>
    </lineage>
</organism>
<dbReference type="CDD" id="cd01638">
    <property type="entry name" value="CysQ"/>
    <property type="match status" value="1"/>
</dbReference>
<feature type="binding site" evidence="10">
    <location>
        <position position="103"/>
    </location>
    <ligand>
        <name>Mg(2+)</name>
        <dbReference type="ChEBI" id="CHEBI:18420"/>
        <label>1</label>
        <note>catalytic</note>
    </ligand>
</feature>
<proteinExistence type="inferred from homology"/>
<feature type="binding site" evidence="10">
    <location>
        <position position="100"/>
    </location>
    <ligand>
        <name>Mg(2+)</name>
        <dbReference type="ChEBI" id="CHEBI:18420"/>
        <label>1</label>
        <note>catalytic</note>
    </ligand>
</feature>
<keyword evidence="6 9" id="KW-0378">Hydrolase</keyword>
<dbReference type="EMBL" id="NPEV01000045">
    <property type="protein sequence ID" value="RAI25534.1"/>
    <property type="molecule type" value="Genomic_DNA"/>
</dbReference>
<feature type="binding site" evidence="9">
    <location>
        <position position="230"/>
    </location>
    <ligand>
        <name>Mg(2+)</name>
        <dbReference type="ChEBI" id="CHEBI:18420"/>
        <label>2</label>
    </ligand>
</feature>
<evidence type="ECO:0000256" key="4">
    <source>
        <dbReference type="ARBA" id="ARBA00022519"/>
    </source>
</evidence>
<feature type="binding site" evidence="9">
    <location>
        <begin position="102"/>
        <end position="105"/>
    </location>
    <ligand>
        <name>substrate</name>
    </ligand>
</feature>
<dbReference type="Gene3D" id="3.40.190.80">
    <property type="match status" value="1"/>
</dbReference>
<dbReference type="HAMAP" id="MF_02095">
    <property type="entry name" value="CysQ"/>
    <property type="match status" value="1"/>
</dbReference>
<comment type="cofactor">
    <cofactor evidence="9 10">
        <name>Mg(2+)</name>
        <dbReference type="ChEBI" id="CHEBI:18420"/>
    </cofactor>
</comment>
<comment type="caution">
    <text evidence="11">The sequence shown here is derived from an EMBL/GenBank/DDBJ whole genome shotgun (WGS) entry which is preliminary data.</text>
</comment>
<evidence type="ECO:0000256" key="8">
    <source>
        <dbReference type="ARBA" id="ARBA00023136"/>
    </source>
</evidence>
<comment type="catalytic activity">
    <reaction evidence="1 9">
        <text>adenosine 3',5'-bisphosphate + H2O = AMP + phosphate</text>
        <dbReference type="Rhea" id="RHEA:10040"/>
        <dbReference type="ChEBI" id="CHEBI:15377"/>
        <dbReference type="ChEBI" id="CHEBI:43474"/>
        <dbReference type="ChEBI" id="CHEBI:58343"/>
        <dbReference type="ChEBI" id="CHEBI:456215"/>
        <dbReference type="EC" id="3.1.3.7"/>
    </reaction>
</comment>
<dbReference type="GO" id="GO:0008441">
    <property type="term" value="F:3'(2'),5'-bisphosphate nucleotidase activity"/>
    <property type="evidence" value="ECO:0007669"/>
    <property type="project" value="UniProtKB-UniRule"/>
</dbReference>
<evidence type="ECO:0000256" key="6">
    <source>
        <dbReference type="ARBA" id="ARBA00022801"/>
    </source>
</evidence>
<reference evidence="11 12" key="1">
    <citation type="submission" date="2017-07" db="EMBL/GenBank/DDBJ databases">
        <title>Draft Genome Sequences of Select Purple Nonsulfur Bacteria.</title>
        <authorList>
            <person name="Lasarre B."/>
            <person name="Mckinlay J.B."/>
        </authorList>
    </citation>
    <scope>NUCLEOTIDE SEQUENCE [LARGE SCALE GENOMIC DNA]</scope>
    <source>
        <strain evidence="11 12">DSM 11290</strain>
    </source>
</reference>
<dbReference type="PANTHER" id="PTHR43028">
    <property type="entry name" value="3'(2'),5'-BISPHOSPHATE NUCLEOTIDASE 1"/>
    <property type="match status" value="1"/>
</dbReference>
<evidence type="ECO:0000256" key="7">
    <source>
        <dbReference type="ARBA" id="ARBA00022842"/>
    </source>
</evidence>
<dbReference type="PROSITE" id="PS00630">
    <property type="entry name" value="IMP_2"/>
    <property type="match status" value="1"/>
</dbReference>
<name>A0A327JJG6_9HYPH</name>
<comment type="subcellular location">
    <subcellularLocation>
        <location evidence="9">Cell inner membrane</location>
        <topology evidence="9">Peripheral membrane protein</topology>
        <orientation evidence="9">Cytoplasmic side</orientation>
    </subcellularLocation>
</comment>
<gene>
    <name evidence="9 11" type="primary">cysQ</name>
    <name evidence="11" type="ORF">CH339_17615</name>
</gene>
<dbReference type="GO" id="GO:0050427">
    <property type="term" value="P:3'-phosphoadenosine 5'-phosphosulfate metabolic process"/>
    <property type="evidence" value="ECO:0007669"/>
    <property type="project" value="TreeGrafter"/>
</dbReference>
<dbReference type="InterPro" id="IPR000760">
    <property type="entry name" value="Inositol_monophosphatase-like"/>
</dbReference>
<keyword evidence="5 9" id="KW-0479">Metal-binding</keyword>
<evidence type="ECO:0000256" key="5">
    <source>
        <dbReference type="ARBA" id="ARBA00022723"/>
    </source>
</evidence>
<keyword evidence="12" id="KW-1185">Reference proteome</keyword>
<dbReference type="InterPro" id="IPR006240">
    <property type="entry name" value="CysQ"/>
</dbReference>
<feature type="binding site" evidence="9">
    <location>
        <position position="230"/>
    </location>
    <ligand>
        <name>substrate</name>
    </ligand>
</feature>
<dbReference type="GO" id="GO:0000287">
    <property type="term" value="F:magnesium ion binding"/>
    <property type="evidence" value="ECO:0007669"/>
    <property type="project" value="UniProtKB-UniRule"/>
</dbReference>
<dbReference type="NCBIfam" id="TIGR01331">
    <property type="entry name" value="bisphos_cysQ"/>
    <property type="match status" value="1"/>
</dbReference>
<evidence type="ECO:0000256" key="1">
    <source>
        <dbReference type="ARBA" id="ARBA00001625"/>
    </source>
</evidence>
<feature type="binding site" evidence="9">
    <location>
        <position position="81"/>
    </location>
    <ligand>
        <name>substrate</name>
    </ligand>
</feature>
<keyword evidence="4 9" id="KW-0997">Cell inner membrane</keyword>
<comment type="similarity">
    <text evidence="2 9">Belongs to the inositol monophosphatase superfamily. CysQ family.</text>
</comment>
<evidence type="ECO:0000256" key="10">
    <source>
        <dbReference type="PIRSR" id="PIRSR600760-2"/>
    </source>
</evidence>
<feature type="binding site" evidence="10">
    <location>
        <position position="102"/>
    </location>
    <ligand>
        <name>Mg(2+)</name>
        <dbReference type="ChEBI" id="CHEBI:18420"/>
        <label>1</label>
        <note>catalytic</note>
    </ligand>
</feature>
<dbReference type="InterPro" id="IPR020583">
    <property type="entry name" value="Inositol_monoP_metal-BS"/>
</dbReference>
<accession>A0A327JJG6</accession>
<feature type="binding site" evidence="9">
    <location>
        <position position="102"/>
    </location>
    <ligand>
        <name>Mg(2+)</name>
        <dbReference type="ChEBI" id="CHEBI:18420"/>
        <label>1</label>
    </ligand>
</feature>
<keyword evidence="7 9" id="KW-0460">Magnesium</keyword>
<feature type="binding site" evidence="9">
    <location>
        <position position="81"/>
    </location>
    <ligand>
        <name>Mg(2+)</name>
        <dbReference type="ChEBI" id="CHEBI:18420"/>
        <label>1</label>
    </ligand>
</feature>
<dbReference type="SUPFAM" id="SSF56655">
    <property type="entry name" value="Carbohydrate phosphatase"/>
    <property type="match status" value="1"/>
</dbReference>
<protein>
    <recommendedName>
        <fullName evidence="9">3'(2'),5'-bisphosphate nucleotidase CysQ</fullName>
        <ecNumber evidence="9">3.1.3.7</ecNumber>
    </recommendedName>
    <alternativeName>
        <fullName evidence="9">3'(2'),5-bisphosphonucleoside 3'(2')-phosphohydrolase</fullName>
    </alternativeName>
    <alternativeName>
        <fullName evidence="9">3'-phosphoadenosine 5'-phosphate phosphatase</fullName>
        <shortName evidence="9">PAP phosphatase</shortName>
    </alternativeName>
</protein>
<evidence type="ECO:0000313" key="11">
    <source>
        <dbReference type="EMBL" id="RAI25534.1"/>
    </source>
</evidence>
<keyword evidence="8 9" id="KW-0472">Membrane</keyword>
<dbReference type="InterPro" id="IPR050725">
    <property type="entry name" value="CysQ/Inositol_MonoPase"/>
</dbReference>
<evidence type="ECO:0000313" key="12">
    <source>
        <dbReference type="Proteomes" id="UP000249299"/>
    </source>
</evidence>
<dbReference type="GO" id="GO:0000103">
    <property type="term" value="P:sulfate assimilation"/>
    <property type="evidence" value="ECO:0007669"/>
    <property type="project" value="TreeGrafter"/>
</dbReference>
<feature type="binding site" evidence="10">
    <location>
        <position position="81"/>
    </location>
    <ligand>
        <name>Mg(2+)</name>
        <dbReference type="ChEBI" id="CHEBI:18420"/>
        <label>1</label>
        <note>catalytic</note>
    </ligand>
</feature>
<dbReference type="GO" id="GO:0005886">
    <property type="term" value="C:plasma membrane"/>
    <property type="evidence" value="ECO:0007669"/>
    <property type="project" value="UniProtKB-SubCell"/>
</dbReference>
<feature type="binding site" evidence="9">
    <location>
        <position position="100"/>
    </location>
    <ligand>
        <name>Mg(2+)</name>
        <dbReference type="ChEBI" id="CHEBI:18420"/>
        <label>1</label>
    </ligand>
</feature>
<dbReference type="InterPro" id="IPR020550">
    <property type="entry name" value="Inositol_monophosphatase_CS"/>
</dbReference>
<dbReference type="OrthoDB" id="9785695at2"/>
<dbReference type="PANTHER" id="PTHR43028:SF5">
    <property type="entry name" value="3'(2'),5'-BISPHOSPHATE NUCLEOTIDASE 1"/>
    <property type="match status" value="1"/>
</dbReference>
<feature type="binding site" evidence="9">
    <location>
        <position position="103"/>
    </location>
    <ligand>
        <name>Mg(2+)</name>
        <dbReference type="ChEBI" id="CHEBI:18420"/>
        <label>2</label>
    </ligand>
</feature>
<sequence>MRYTPRDQRHRGLLLTEDALIDALAGIALDAGALIMDIYRTDFDARVKSDNSPVTEADEKAEALILERLASLQPDIPVIAEESVAAGRIPELKDRFFLVDPLDGTKEFLNRNGDFTVNIALVENGVPVLGVVYAPARNLIFTGGRESGARIGRVEGDGPVAYAPTAVRPAPQEGIVAVASRSHMTDETREFVDRFTVTDLVSAGSSLKFCRVASGEADLYPRLGRTMEWDTAAGDAVLRAAGGKVTTVDGTLLTYGKRNQADDSDFANPWFVAAGGFDPFKEAESA</sequence>
<dbReference type="GO" id="GO:0046854">
    <property type="term" value="P:phosphatidylinositol phosphate biosynthetic process"/>
    <property type="evidence" value="ECO:0007669"/>
    <property type="project" value="InterPro"/>
</dbReference>